<dbReference type="GO" id="GO:0019748">
    <property type="term" value="P:secondary metabolic process"/>
    <property type="evidence" value="ECO:0007669"/>
    <property type="project" value="InterPro"/>
</dbReference>
<reference evidence="1 2" key="1">
    <citation type="submission" date="2018-04" db="EMBL/GenBank/DDBJ databases">
        <authorList>
            <person name="Hagen T."/>
        </authorList>
    </citation>
    <scope>NUCLEOTIDE SEQUENCE [LARGE SCALE GENOMIC DNA]</scope>
    <source>
        <strain evidence="1 2">TPD7009</strain>
    </source>
</reference>
<dbReference type="AlphaFoldDB" id="A0AA92C1B3"/>
<organism evidence="1 2">
    <name type="scientific">Rhizobium rhizogenes</name>
    <name type="common">Agrobacterium rhizogenes</name>
    <dbReference type="NCBI Taxonomy" id="359"/>
    <lineage>
        <taxon>Bacteria</taxon>
        <taxon>Pseudomonadati</taxon>
        <taxon>Pseudomonadota</taxon>
        <taxon>Alphaproteobacteria</taxon>
        <taxon>Hyphomicrobiales</taxon>
        <taxon>Rhizobiaceae</taxon>
        <taxon>Rhizobium/Agrobacterium group</taxon>
        <taxon>Rhizobium</taxon>
    </lineage>
</organism>
<accession>A0AA92C1B3</accession>
<dbReference type="Proteomes" id="UP000244335">
    <property type="component" value="Unassembled WGS sequence"/>
</dbReference>
<dbReference type="InterPro" id="IPR006748">
    <property type="entry name" value="NH2Glyco/OHUrea_AB-resist_kin"/>
</dbReference>
<gene>
    <name evidence="1" type="ORF">DC430_17320</name>
</gene>
<sequence>MSESVITSDIPDEIKRRWSISSAFFLADTASSIVHRVGLTDGSSAILKRLKPRGMGELPGMTFLEWRQGQGAVRLLQKKGTECLLEDAGDLTLRAYRLQHGEDASNAVIRGVLQRLHAPGGAPPGGLTTLDQHFRSLFARAETESDERLREPLQYCAEILRELLAHQQMVRPLHGDLHHDNIVTGGPRGWMAIDPQGLVGDPAYDVANIFGNPLNALPDIVDTQRIRRLCDIFSETLDCSREKILRYAIAHAGASICWSLEDDGSVLDESENALERLAFLTVARGLLNDLSL</sequence>
<name>A0AA92C1B3_RHIRH</name>
<dbReference type="RefSeq" id="WP_116494095.1">
    <property type="nucleotide sequence ID" value="NZ_QDFR01000006.1"/>
</dbReference>
<dbReference type="EMBL" id="QDFR01000006">
    <property type="protein sequence ID" value="PVE51870.1"/>
    <property type="molecule type" value="Genomic_DNA"/>
</dbReference>
<protein>
    <submittedName>
        <fullName evidence="1">Streptomycin resistance protein</fullName>
    </submittedName>
</protein>
<evidence type="ECO:0000313" key="1">
    <source>
        <dbReference type="EMBL" id="PVE51870.1"/>
    </source>
</evidence>
<comment type="caution">
    <text evidence="1">The sequence shown here is derived from an EMBL/GenBank/DDBJ whole genome shotgun (WGS) entry which is preliminary data.</text>
</comment>
<dbReference type="Gene3D" id="3.90.1200.10">
    <property type="match status" value="1"/>
</dbReference>
<evidence type="ECO:0000313" key="2">
    <source>
        <dbReference type="Proteomes" id="UP000244335"/>
    </source>
</evidence>
<dbReference type="Pfam" id="PF04655">
    <property type="entry name" value="APH_6_hur"/>
    <property type="match status" value="1"/>
</dbReference>
<dbReference type="SUPFAM" id="SSF56112">
    <property type="entry name" value="Protein kinase-like (PK-like)"/>
    <property type="match status" value="1"/>
</dbReference>
<proteinExistence type="predicted"/>
<dbReference type="GO" id="GO:0016773">
    <property type="term" value="F:phosphotransferase activity, alcohol group as acceptor"/>
    <property type="evidence" value="ECO:0007669"/>
    <property type="project" value="InterPro"/>
</dbReference>
<dbReference type="InterPro" id="IPR011009">
    <property type="entry name" value="Kinase-like_dom_sf"/>
</dbReference>